<proteinExistence type="predicted"/>
<protein>
    <submittedName>
        <fullName evidence="3">PilZ domain-containing protein</fullName>
    </submittedName>
</protein>
<sequence length="138" mass="14833">MEKGAENRPDAPAAPPGEGSGEPPREARRSRLLACDMRLADGRVVKTRIRNISSGGMGGRTDAAVEPWQRVEMNLPGIGTVAGRIAWVRQGQFGVEFTDPIDPADVTASPGAARSGHVVPHRFQPATDFRRPGLRSRI</sequence>
<organism evidence="3 4">
    <name type="scientific">Sphingomonas colocasiae</name>
    <dbReference type="NCBI Taxonomy" id="1848973"/>
    <lineage>
        <taxon>Bacteria</taxon>
        <taxon>Pseudomonadati</taxon>
        <taxon>Pseudomonadota</taxon>
        <taxon>Alphaproteobacteria</taxon>
        <taxon>Sphingomonadales</taxon>
        <taxon>Sphingomonadaceae</taxon>
        <taxon>Sphingomonas</taxon>
    </lineage>
</organism>
<dbReference type="SUPFAM" id="SSF141371">
    <property type="entry name" value="PilZ domain-like"/>
    <property type="match status" value="1"/>
</dbReference>
<accession>A0ABS7PR01</accession>
<feature type="domain" description="PilZ" evidence="2">
    <location>
        <begin position="25"/>
        <end position="105"/>
    </location>
</feature>
<dbReference type="Proteomes" id="UP000706039">
    <property type="component" value="Unassembled WGS sequence"/>
</dbReference>
<dbReference type="InterPro" id="IPR009875">
    <property type="entry name" value="PilZ_domain"/>
</dbReference>
<gene>
    <name evidence="3" type="ORF">K7G82_15770</name>
</gene>
<feature type="region of interest" description="Disordered" evidence="1">
    <location>
        <begin position="1"/>
        <end position="30"/>
    </location>
</feature>
<reference evidence="3 4" key="1">
    <citation type="submission" date="2021-08" db="EMBL/GenBank/DDBJ databases">
        <authorList>
            <person name="Tuo L."/>
        </authorList>
    </citation>
    <scope>NUCLEOTIDE SEQUENCE [LARGE SCALE GENOMIC DNA]</scope>
    <source>
        <strain evidence="3 4">JCM 31229</strain>
    </source>
</reference>
<keyword evidence="4" id="KW-1185">Reference proteome</keyword>
<evidence type="ECO:0000313" key="4">
    <source>
        <dbReference type="Proteomes" id="UP000706039"/>
    </source>
</evidence>
<dbReference type="Pfam" id="PF07238">
    <property type="entry name" value="PilZ"/>
    <property type="match status" value="1"/>
</dbReference>
<name>A0ABS7PR01_9SPHN</name>
<evidence type="ECO:0000313" key="3">
    <source>
        <dbReference type="EMBL" id="MBY8823763.1"/>
    </source>
</evidence>
<dbReference type="EMBL" id="JAINVV010000007">
    <property type="protein sequence ID" value="MBY8823763.1"/>
    <property type="molecule type" value="Genomic_DNA"/>
</dbReference>
<dbReference type="RefSeq" id="WP_222990873.1">
    <property type="nucleotide sequence ID" value="NZ_JAINVV010000007.1"/>
</dbReference>
<evidence type="ECO:0000259" key="2">
    <source>
        <dbReference type="Pfam" id="PF07238"/>
    </source>
</evidence>
<comment type="caution">
    <text evidence="3">The sequence shown here is derived from an EMBL/GenBank/DDBJ whole genome shotgun (WGS) entry which is preliminary data.</text>
</comment>
<evidence type="ECO:0000256" key="1">
    <source>
        <dbReference type="SAM" id="MobiDB-lite"/>
    </source>
</evidence>